<dbReference type="PANTHER" id="PTHR28489:SF2">
    <property type="entry name" value="RENTINAL DEGENERATION 3-LIKE"/>
    <property type="match status" value="1"/>
</dbReference>
<dbReference type="Pfam" id="PF14473">
    <property type="entry name" value="RD3"/>
    <property type="match status" value="1"/>
</dbReference>
<dbReference type="AlphaFoldDB" id="A0A1I7XDU0"/>
<dbReference type="InterPro" id="IPR028092">
    <property type="entry name" value="RD3"/>
</dbReference>
<sequence length="202" mass="23345">MLKWIAEMTSPRVVRPHSLDERSEIADNDNGMMVDLIISEVEAMVMTFETEQEQRKSHECIQQHVADYSWLIQDNTQKPKKYLTMTERSKLERACERLQSDEWAKLISTWKARSKAGFSLNFDVHCILLIKKATSREQIFETFLTAVHEVILARPRPATVTDMMRRYMRSGSSVNAVSDSPRVFGSTRSLADLSFRDLNDIV</sequence>
<evidence type="ECO:0000313" key="2">
    <source>
        <dbReference type="WBParaSite" id="Hba_15509"/>
    </source>
</evidence>
<accession>A0A1I7XDU0</accession>
<proteinExistence type="predicted"/>
<dbReference type="Proteomes" id="UP000095283">
    <property type="component" value="Unplaced"/>
</dbReference>
<dbReference type="PANTHER" id="PTHR28489">
    <property type="entry name" value="RENTINAL DEGENERATION 3-LIKE"/>
    <property type="match status" value="1"/>
</dbReference>
<evidence type="ECO:0000313" key="1">
    <source>
        <dbReference type="Proteomes" id="UP000095283"/>
    </source>
</evidence>
<reference evidence="2" key="1">
    <citation type="submission" date="2016-11" db="UniProtKB">
        <authorList>
            <consortium name="WormBaseParasite"/>
        </authorList>
    </citation>
    <scope>IDENTIFICATION</scope>
</reference>
<protein>
    <submittedName>
        <fullName evidence="2">Uncharacterized protein</fullName>
    </submittedName>
</protein>
<keyword evidence="1" id="KW-1185">Reference proteome</keyword>
<dbReference type="WBParaSite" id="Hba_15509">
    <property type="protein sequence ID" value="Hba_15509"/>
    <property type="gene ID" value="Hba_15509"/>
</dbReference>
<name>A0A1I7XDU0_HETBA</name>
<organism evidence="1 2">
    <name type="scientific">Heterorhabditis bacteriophora</name>
    <name type="common">Entomopathogenic nematode worm</name>
    <dbReference type="NCBI Taxonomy" id="37862"/>
    <lineage>
        <taxon>Eukaryota</taxon>
        <taxon>Metazoa</taxon>
        <taxon>Ecdysozoa</taxon>
        <taxon>Nematoda</taxon>
        <taxon>Chromadorea</taxon>
        <taxon>Rhabditida</taxon>
        <taxon>Rhabditina</taxon>
        <taxon>Rhabditomorpha</taxon>
        <taxon>Strongyloidea</taxon>
        <taxon>Heterorhabditidae</taxon>
        <taxon>Heterorhabditis</taxon>
    </lineage>
</organism>